<dbReference type="SUPFAM" id="SSF52266">
    <property type="entry name" value="SGNH hydrolase"/>
    <property type="match status" value="1"/>
</dbReference>
<dbReference type="Proteomes" id="UP000184089">
    <property type="component" value="Unassembled WGS sequence"/>
</dbReference>
<name>A0AAQ1MEF4_9FIRM</name>
<dbReference type="InterPro" id="IPR023896">
    <property type="entry name" value="LTA_DltD"/>
</dbReference>
<evidence type="ECO:0000313" key="1">
    <source>
        <dbReference type="EMBL" id="SHG22354.1"/>
    </source>
</evidence>
<dbReference type="EMBL" id="FQVY01000002">
    <property type="protein sequence ID" value="SHG22354.1"/>
    <property type="molecule type" value="Genomic_DNA"/>
</dbReference>
<dbReference type="Gene3D" id="3.40.50.1110">
    <property type="entry name" value="SGNH hydrolase"/>
    <property type="match status" value="1"/>
</dbReference>
<comment type="caution">
    <text evidence="1">The sequence shown here is derived from an EMBL/GenBank/DDBJ whole genome shotgun (WGS) entry which is preliminary data.</text>
</comment>
<dbReference type="AlphaFoldDB" id="A0AAQ1MEF4"/>
<proteinExistence type="predicted"/>
<dbReference type="NCBIfam" id="TIGR04092">
    <property type="entry name" value="LTA_DltD"/>
    <property type="match status" value="1"/>
</dbReference>
<protein>
    <submittedName>
        <fullName evidence="1">D-alanine transfer protein</fullName>
    </submittedName>
</protein>
<gene>
    <name evidence="1" type="ORF">SAMN05444424_1942</name>
</gene>
<dbReference type="RefSeq" id="WP_021661029.1">
    <property type="nucleotide sequence ID" value="NZ_FQVY01000002.1"/>
</dbReference>
<evidence type="ECO:0000313" key="2">
    <source>
        <dbReference type="Proteomes" id="UP000184089"/>
    </source>
</evidence>
<sequence length="402" mass="46508">MKRATAALLALVLALGCIWGSGRYFRGQLEGSLQRQLIYDTSLEKNYSPNAFSALRDESSLLVLGSSELTLHEESTHPQLVFGSGNSDFNTVLLGVPGTQSLNQAINLAALSDQMANKKAVFILSPQWFYKPGVYPETFASRFYLQMFDAFMKNERVTDETKRKILRRCKELLVKDPERKKQVETYEKIYLTGDLDPLDYLQLGVGNLFSGLQSDYNVWRTQTYPHQQAEHRYTPFIASVKPSETTVHAGEIDWAALRQQGEEQGKSLCTNNSFYIEDKYYQQLIRARGYTARNSERDSSFKVSPEYDDLRLFLQVAKELGIEIMLVSVPVNGYWYDYTGFPQEDRKQYYQNIRNIAEQNGVQLADYSDREYEPYFLRDIMHLGWKGWAYLDEQIYQFYQAD</sequence>
<reference evidence="2" key="1">
    <citation type="submission" date="2016-11" db="EMBL/GenBank/DDBJ databases">
        <authorList>
            <person name="Jaros S."/>
            <person name="Januszkiewicz K."/>
            <person name="Wedrychowicz H."/>
        </authorList>
    </citation>
    <scope>NUCLEOTIDE SEQUENCE [LARGE SCALE GENOMIC DNA]</scope>
    <source>
        <strain evidence="2">DSM 4029</strain>
    </source>
</reference>
<organism evidence="1 2">
    <name type="scientific">Bittarella massiliensis</name>
    <name type="common">ex Durand et al. 2017</name>
    <dbReference type="NCBI Taxonomy" id="1720313"/>
    <lineage>
        <taxon>Bacteria</taxon>
        <taxon>Bacillati</taxon>
        <taxon>Bacillota</taxon>
        <taxon>Clostridia</taxon>
        <taxon>Eubacteriales</taxon>
        <taxon>Oscillospiraceae</taxon>
        <taxon>Bittarella (ex Durand et al. 2017)</taxon>
    </lineage>
</organism>
<dbReference type="PANTHER" id="PTHR40039:SF1">
    <property type="entry name" value="PROTEIN DLTD"/>
    <property type="match status" value="1"/>
</dbReference>
<dbReference type="PANTHER" id="PTHR40039">
    <property type="entry name" value="PROTEIN DLTD"/>
    <property type="match status" value="1"/>
</dbReference>
<dbReference type="InterPro" id="IPR036514">
    <property type="entry name" value="SGNH_hydro_sf"/>
</dbReference>
<dbReference type="PROSITE" id="PS51257">
    <property type="entry name" value="PROKAR_LIPOPROTEIN"/>
    <property type="match status" value="1"/>
</dbReference>
<dbReference type="InterPro" id="IPR006998">
    <property type="entry name" value="DltD"/>
</dbReference>
<accession>A0AAQ1MEF4</accession>
<dbReference type="Pfam" id="PF04914">
    <property type="entry name" value="DltD"/>
    <property type="match status" value="1"/>
</dbReference>